<keyword evidence="3" id="KW-1185">Reference proteome</keyword>
<dbReference type="AlphaFoldDB" id="A0A7G9S9D6"/>
<evidence type="ECO:0000313" key="2">
    <source>
        <dbReference type="EMBL" id="QNN64461.1"/>
    </source>
</evidence>
<gene>
    <name evidence="2" type="ORF">H9L12_09020</name>
</gene>
<dbReference type="KEGG" id="srhi:H9L12_09020"/>
<proteinExistence type="predicted"/>
<reference evidence="2 3" key="1">
    <citation type="submission" date="2020-08" db="EMBL/GenBank/DDBJ databases">
        <title>Genome sequence of Sphingomonas rhizophila KACC 19189T.</title>
        <authorList>
            <person name="Hyun D.-W."/>
            <person name="Bae J.-W."/>
        </authorList>
    </citation>
    <scope>NUCLEOTIDE SEQUENCE [LARGE SCALE GENOMIC DNA]</scope>
    <source>
        <strain evidence="2 3">KACC 19189</strain>
    </source>
</reference>
<dbReference type="Pfam" id="PF04324">
    <property type="entry name" value="Fer2_BFD"/>
    <property type="match status" value="1"/>
</dbReference>
<sequence>MIVCSCNAIREADVRKAARCGAPCVDSAYRSLGCEVNCGSCVDFAAMIIEDERARLLAVDAKAA</sequence>
<evidence type="ECO:0000313" key="3">
    <source>
        <dbReference type="Proteomes" id="UP000515955"/>
    </source>
</evidence>
<protein>
    <submittedName>
        <fullName evidence="2">(2Fe-2S)-binding protein</fullName>
    </submittedName>
</protein>
<accession>A0A7G9S9D6</accession>
<dbReference type="EMBL" id="CP060717">
    <property type="protein sequence ID" value="QNN64461.1"/>
    <property type="molecule type" value="Genomic_DNA"/>
</dbReference>
<dbReference type="Proteomes" id="UP000515955">
    <property type="component" value="Chromosome"/>
</dbReference>
<dbReference type="Gene3D" id="1.10.10.1100">
    <property type="entry name" value="BFD-like [2Fe-2S]-binding domain"/>
    <property type="match status" value="1"/>
</dbReference>
<dbReference type="RefSeq" id="WP_187541461.1">
    <property type="nucleotide sequence ID" value="NZ_CP060717.1"/>
</dbReference>
<dbReference type="InterPro" id="IPR007419">
    <property type="entry name" value="BFD-like_2Fe2S-bd_dom"/>
</dbReference>
<name>A0A7G9S9D6_9SPHN</name>
<organism evidence="2 3">
    <name type="scientific">Sphingomonas rhizophila</name>
    <dbReference type="NCBI Taxonomy" id="2071607"/>
    <lineage>
        <taxon>Bacteria</taxon>
        <taxon>Pseudomonadati</taxon>
        <taxon>Pseudomonadota</taxon>
        <taxon>Alphaproteobacteria</taxon>
        <taxon>Sphingomonadales</taxon>
        <taxon>Sphingomonadaceae</taxon>
        <taxon>Sphingomonas</taxon>
    </lineage>
</organism>
<dbReference type="InterPro" id="IPR041854">
    <property type="entry name" value="BFD-like_2Fe2S-bd_dom_sf"/>
</dbReference>
<evidence type="ECO:0000259" key="1">
    <source>
        <dbReference type="Pfam" id="PF04324"/>
    </source>
</evidence>
<feature type="domain" description="BFD-like [2Fe-2S]-binding" evidence="1">
    <location>
        <begin position="2"/>
        <end position="50"/>
    </location>
</feature>